<evidence type="ECO:0000313" key="3">
    <source>
        <dbReference type="Proteomes" id="UP000192907"/>
    </source>
</evidence>
<dbReference type="EMBL" id="FWZT01000003">
    <property type="protein sequence ID" value="SMF02113.1"/>
    <property type="molecule type" value="Genomic_DNA"/>
</dbReference>
<evidence type="ECO:0000313" key="2">
    <source>
        <dbReference type="EMBL" id="SMF02113.1"/>
    </source>
</evidence>
<protein>
    <recommendedName>
        <fullName evidence="4">Lipoprotein</fullName>
    </recommendedName>
</protein>
<reference evidence="3" key="1">
    <citation type="submission" date="2017-04" db="EMBL/GenBank/DDBJ databases">
        <authorList>
            <person name="Varghese N."/>
            <person name="Submissions S."/>
        </authorList>
    </citation>
    <scope>NUCLEOTIDE SEQUENCE [LARGE SCALE GENOMIC DNA]</scope>
    <source>
        <strain evidence="3">RKEM611</strain>
    </source>
</reference>
<evidence type="ECO:0000256" key="1">
    <source>
        <dbReference type="SAM" id="MobiDB-lite"/>
    </source>
</evidence>
<sequence length="335" mass="36018">MLTKPIKYTCFLSLFVFTSCGEEEADKYGQGIFNFDTTEIVSESTPSQLQSSSTGLVQDTPDEITQIRDRLYLSQASNSIPNMIQTFQDRIDELDTRTAGYEVDALPLCVTATPTETTVVTPDGQNFAMEVQCYEELSDTSFMIWGKDDDGVSYIYERSSVSASIVKVTPNDDGTNSFDGYLSFLAQSADEAGTVVHLVANQSAKTVQANLVAPHEVCGVNMFANEEKIHFRGSISTGTANACPAESDYVYSATDLTESTGFDASLLLGDTYFMKRTAGNKLVNGSTQAYEEYANTSGSGNVSLSYATDPTSSTTDANFGPSSASELGGAAYVSQ</sequence>
<feature type="compositionally biased region" description="Polar residues" evidence="1">
    <location>
        <begin position="309"/>
        <end position="325"/>
    </location>
</feature>
<organism evidence="2 3">
    <name type="scientific">Pseudobacteriovorax antillogorgiicola</name>
    <dbReference type="NCBI Taxonomy" id="1513793"/>
    <lineage>
        <taxon>Bacteria</taxon>
        <taxon>Pseudomonadati</taxon>
        <taxon>Bdellovibrionota</taxon>
        <taxon>Oligoflexia</taxon>
        <taxon>Oligoflexales</taxon>
        <taxon>Pseudobacteriovoracaceae</taxon>
        <taxon>Pseudobacteriovorax</taxon>
    </lineage>
</organism>
<dbReference type="PROSITE" id="PS51257">
    <property type="entry name" value="PROKAR_LIPOPROTEIN"/>
    <property type="match status" value="1"/>
</dbReference>
<keyword evidence="3" id="KW-1185">Reference proteome</keyword>
<name>A0A1Y6BCB1_9BACT</name>
<dbReference type="RefSeq" id="WP_132315935.1">
    <property type="nucleotide sequence ID" value="NZ_FWZT01000003.1"/>
</dbReference>
<accession>A0A1Y6BCB1</accession>
<evidence type="ECO:0008006" key="4">
    <source>
        <dbReference type="Google" id="ProtNLM"/>
    </source>
</evidence>
<gene>
    <name evidence="2" type="ORF">SAMN06296036_103242</name>
</gene>
<proteinExistence type="predicted"/>
<dbReference type="OrthoDB" id="9932117at2"/>
<dbReference type="Proteomes" id="UP000192907">
    <property type="component" value="Unassembled WGS sequence"/>
</dbReference>
<feature type="region of interest" description="Disordered" evidence="1">
    <location>
        <begin position="309"/>
        <end position="335"/>
    </location>
</feature>
<dbReference type="AlphaFoldDB" id="A0A1Y6BCB1"/>